<protein>
    <submittedName>
        <fullName evidence="2">Uncharacterized protein</fullName>
    </submittedName>
</protein>
<dbReference type="STRING" id="857342.A0A2T3ASZ2"/>
<dbReference type="AlphaFoldDB" id="A0A2T3ASZ2"/>
<dbReference type="EMBL" id="KZ679016">
    <property type="protein sequence ID" value="PSS10597.1"/>
    <property type="molecule type" value="Genomic_DNA"/>
</dbReference>
<keyword evidence="3" id="KW-1185">Reference proteome</keyword>
<name>A0A2T3ASZ2_AMORE</name>
<evidence type="ECO:0000313" key="3">
    <source>
        <dbReference type="Proteomes" id="UP000241818"/>
    </source>
</evidence>
<dbReference type="InParanoid" id="A0A2T3ASZ2"/>
<dbReference type="GeneID" id="36574035"/>
<dbReference type="PANTHER" id="PTHR33604">
    <property type="entry name" value="OSJNBA0004B13.7 PROTEIN"/>
    <property type="match status" value="1"/>
</dbReference>
<evidence type="ECO:0000313" key="2">
    <source>
        <dbReference type="EMBL" id="PSS10597.1"/>
    </source>
</evidence>
<sequence>MPLPPRLFPGDEELGKRDDDHKPGTKNTLGHVWRQRRLPHGPPRRSMKRAALVVLALVALFYFFKNMPTDLRNPRPRPYYGEPPGKSSAIAGSRRPPSVSEGATPSHGHEETAEMPQHDYNGPIKFYQLASSLHAFAKAKGPERINRNVLFAAASLKSASTLLPIACEMAIRERNDVHFAFMGRDDISMDMLKSINGVAKECKIIYHDARPDFSAESSDFRMEVSCSAGFNHINTFVHPQATFIDGSGEEDTFFLRGLMGRANALGRTVIEMPDNAEQNLMWVTLLDSASLSAWNKVSIDILVHAPPSSSGSLIRLLESLKRADLFSSVPPRLTIELPHDVEEPTRRYLEHFKWPPNLAHNAGNLLTLHRRIPQHGLTAEENSIRFLESFWPADPPSSHVLVLSPQAELSPLFFHYLKYTMLEYKYSASKVDAHQNLLGISLDLPSTYINDSTGFTPPSTNGPSGADITPFLWQTPNSNAALYFGDKWVELHDFVTHSLTSQHTLPTPTTLNGKLVSKTLPSWLEHILQLSRARGYWTLYPNLENLDALVTLHNDLYQLPEEYSEESDMGIPDLSADLTADPAHPLKHTEVPLVTKSLLSALPNSGNLPSMVEMPLLTWDGEKVNMTEMEERAANYSRIFRHEIGGCDISAVEKTRIGLTAGDLFCLNDKD</sequence>
<organism evidence="2 3">
    <name type="scientific">Amorphotheca resinae ATCC 22711</name>
    <dbReference type="NCBI Taxonomy" id="857342"/>
    <lineage>
        <taxon>Eukaryota</taxon>
        <taxon>Fungi</taxon>
        <taxon>Dikarya</taxon>
        <taxon>Ascomycota</taxon>
        <taxon>Pezizomycotina</taxon>
        <taxon>Leotiomycetes</taxon>
        <taxon>Helotiales</taxon>
        <taxon>Amorphothecaceae</taxon>
        <taxon>Amorphotheca</taxon>
    </lineage>
</organism>
<dbReference type="RefSeq" id="XP_024717776.1">
    <property type="nucleotide sequence ID" value="XM_024865954.1"/>
</dbReference>
<proteinExistence type="predicted"/>
<evidence type="ECO:0000256" key="1">
    <source>
        <dbReference type="SAM" id="MobiDB-lite"/>
    </source>
</evidence>
<feature type="region of interest" description="Disordered" evidence="1">
    <location>
        <begin position="73"/>
        <end position="117"/>
    </location>
</feature>
<feature type="region of interest" description="Disordered" evidence="1">
    <location>
        <begin position="1"/>
        <end position="45"/>
    </location>
</feature>
<dbReference type="OrthoDB" id="5397682at2759"/>
<accession>A0A2T3ASZ2</accession>
<feature type="compositionally biased region" description="Basic and acidic residues" evidence="1">
    <location>
        <begin position="13"/>
        <end position="23"/>
    </location>
</feature>
<feature type="compositionally biased region" description="Basic residues" evidence="1">
    <location>
        <begin position="33"/>
        <end position="45"/>
    </location>
</feature>
<reference evidence="2 3" key="1">
    <citation type="journal article" date="2018" name="New Phytol.">
        <title>Comparative genomics and transcriptomics depict ericoid mycorrhizal fungi as versatile saprotrophs and plant mutualists.</title>
        <authorList>
            <person name="Martino E."/>
            <person name="Morin E."/>
            <person name="Grelet G.A."/>
            <person name="Kuo A."/>
            <person name="Kohler A."/>
            <person name="Daghino S."/>
            <person name="Barry K.W."/>
            <person name="Cichocki N."/>
            <person name="Clum A."/>
            <person name="Dockter R.B."/>
            <person name="Hainaut M."/>
            <person name="Kuo R.C."/>
            <person name="LaButti K."/>
            <person name="Lindahl B.D."/>
            <person name="Lindquist E.A."/>
            <person name="Lipzen A."/>
            <person name="Khouja H.R."/>
            <person name="Magnuson J."/>
            <person name="Murat C."/>
            <person name="Ohm R.A."/>
            <person name="Singer S.W."/>
            <person name="Spatafora J.W."/>
            <person name="Wang M."/>
            <person name="Veneault-Fourrey C."/>
            <person name="Henrissat B."/>
            <person name="Grigoriev I.V."/>
            <person name="Martin F.M."/>
            <person name="Perotto S."/>
        </authorList>
    </citation>
    <scope>NUCLEOTIDE SEQUENCE [LARGE SCALE GENOMIC DNA]</scope>
    <source>
        <strain evidence="2 3">ATCC 22711</strain>
    </source>
</reference>
<gene>
    <name evidence="2" type="ORF">M430DRAFT_30508</name>
</gene>
<dbReference type="PANTHER" id="PTHR33604:SF3">
    <property type="entry name" value="OSJNBA0004B13.7 PROTEIN"/>
    <property type="match status" value="1"/>
</dbReference>
<dbReference type="Proteomes" id="UP000241818">
    <property type="component" value="Unassembled WGS sequence"/>
</dbReference>